<sequence length="142" mass="17029">MLILQEWQHIHYQNQLNQTDKFQLLHFTTKEWDAKDNKREFQINGVYYDVQSISYQKNLVVAKVVKDELENEIRLLLTQTFQKQKSIPAHKKKGHFLSVHEPTSTQWKIENSPKFFITKNSINNKKNICNWLLSQKLFRPPC</sequence>
<dbReference type="EMBL" id="JBCGDP010000008">
    <property type="protein sequence ID" value="MEM0576766.1"/>
    <property type="molecule type" value="Genomic_DNA"/>
</dbReference>
<dbReference type="Proteomes" id="UP001468798">
    <property type="component" value="Unassembled WGS sequence"/>
</dbReference>
<reference evidence="1 2" key="1">
    <citation type="submission" date="2024-03" db="EMBL/GenBank/DDBJ databases">
        <title>Two novel species of the genus Flavobacterium exhibiting potentially degradation of complex polysaccharides.</title>
        <authorList>
            <person name="Lian X."/>
        </authorList>
    </citation>
    <scope>NUCLEOTIDE SEQUENCE [LARGE SCALE GENOMIC DNA]</scope>
    <source>
        <strain evidence="1 2">N6</strain>
    </source>
</reference>
<name>A0ABU9NN72_9FLAO</name>
<accession>A0ABU9NN72</accession>
<evidence type="ECO:0000313" key="1">
    <source>
        <dbReference type="EMBL" id="MEM0576766.1"/>
    </source>
</evidence>
<proteinExistence type="predicted"/>
<evidence type="ECO:0000313" key="2">
    <source>
        <dbReference type="Proteomes" id="UP001468798"/>
    </source>
</evidence>
<gene>
    <name evidence="1" type="ORF">WFZ86_09665</name>
</gene>
<comment type="caution">
    <text evidence="1">The sequence shown here is derived from an EMBL/GenBank/DDBJ whole genome shotgun (WGS) entry which is preliminary data.</text>
</comment>
<keyword evidence="2" id="KW-1185">Reference proteome</keyword>
<protein>
    <submittedName>
        <fullName evidence="1">Uncharacterized protein</fullName>
    </submittedName>
</protein>
<organism evidence="1 2">
    <name type="scientific">Flavobacterium polysaccharolyticum</name>
    <dbReference type="NCBI Taxonomy" id="3133148"/>
    <lineage>
        <taxon>Bacteria</taxon>
        <taxon>Pseudomonadati</taxon>
        <taxon>Bacteroidota</taxon>
        <taxon>Flavobacteriia</taxon>
        <taxon>Flavobacteriales</taxon>
        <taxon>Flavobacteriaceae</taxon>
        <taxon>Flavobacterium</taxon>
    </lineage>
</organism>
<dbReference type="RefSeq" id="WP_342691750.1">
    <property type="nucleotide sequence ID" value="NZ_JBCGDP010000008.1"/>
</dbReference>